<gene>
    <name evidence="1" type="ORF">AV926_14120</name>
</gene>
<protein>
    <submittedName>
        <fullName evidence="1">Uncharacterized protein</fullName>
    </submittedName>
</protein>
<organism evidence="1 2">
    <name type="scientific">Myroides marinus</name>
    <dbReference type="NCBI Taxonomy" id="703342"/>
    <lineage>
        <taxon>Bacteria</taxon>
        <taxon>Pseudomonadati</taxon>
        <taxon>Bacteroidota</taxon>
        <taxon>Flavobacteriia</taxon>
        <taxon>Flavobacteriales</taxon>
        <taxon>Flavobacteriaceae</taxon>
        <taxon>Myroides</taxon>
    </lineage>
</organism>
<comment type="caution">
    <text evidence="1">The sequence shown here is derived from an EMBL/GenBank/DDBJ whole genome shotgun (WGS) entry which is preliminary data.</text>
</comment>
<name>A0A163X8Y6_9FLAO</name>
<sequence length="282" mass="33058">MPQLVMKQLSELENKCLTTPINFVKKTYLSKTIRESLDNDSLSMLLTQVLTKSIALSGMKEKTDPLMLEEISRMFMLIYSHLTPEEIYKAFELERMRLYDTVTEHYQLFDTGYAAEILKKYEAWKLELKQKHNITRESVLPSTPLLPEISEGQKKELIDNGIKNCFEEYKQNKSISPPFSHLFKELVRRGIIPYPTEKSSPKLKEWYSEKRALAKHLVEQEIKEGLNNPLQAGYSRTLVQQILSQVEQNESEKIELKLHKIILEGVFQKRIDENKSIDDWFK</sequence>
<reference evidence="1 2" key="1">
    <citation type="submission" date="2016-01" db="EMBL/GenBank/DDBJ databases">
        <title>Whole genome sequencing of Myroides marinus L41.</title>
        <authorList>
            <person name="Hong K.W."/>
        </authorList>
    </citation>
    <scope>NUCLEOTIDE SEQUENCE [LARGE SCALE GENOMIC DNA]</scope>
    <source>
        <strain evidence="1 2">L41</strain>
    </source>
</reference>
<evidence type="ECO:0000313" key="2">
    <source>
        <dbReference type="Proteomes" id="UP000076630"/>
    </source>
</evidence>
<keyword evidence="2" id="KW-1185">Reference proteome</keyword>
<accession>A0A163X8Y6</accession>
<dbReference type="AlphaFoldDB" id="A0A163X8Y6"/>
<evidence type="ECO:0000313" key="1">
    <source>
        <dbReference type="EMBL" id="KZE77506.1"/>
    </source>
</evidence>
<dbReference type="Proteomes" id="UP000076630">
    <property type="component" value="Unassembled WGS sequence"/>
</dbReference>
<proteinExistence type="predicted"/>
<dbReference type="OrthoDB" id="1149080at2"/>
<dbReference type="EMBL" id="LQNU01000070">
    <property type="protein sequence ID" value="KZE77506.1"/>
    <property type="molecule type" value="Genomic_DNA"/>
</dbReference>